<keyword evidence="4" id="KW-1185">Reference proteome</keyword>
<comment type="caution">
    <text evidence="3">The sequence shown here is derived from an EMBL/GenBank/DDBJ whole genome shotgun (WGS) entry which is preliminary data.</text>
</comment>
<evidence type="ECO:0000313" key="3">
    <source>
        <dbReference type="EMBL" id="KAH8008821.1"/>
    </source>
</evidence>
<proteinExistence type="predicted"/>
<feature type="transmembrane region" description="Helical" evidence="2">
    <location>
        <begin position="429"/>
        <end position="450"/>
    </location>
</feature>
<reference evidence="3" key="1">
    <citation type="journal article" date="2020" name="Cell">
        <title>Large-Scale Comparative Analyses of Tick Genomes Elucidate Their Genetic Diversity and Vector Capacities.</title>
        <authorList>
            <consortium name="Tick Genome and Microbiome Consortium (TIGMIC)"/>
            <person name="Jia N."/>
            <person name="Wang J."/>
            <person name="Shi W."/>
            <person name="Du L."/>
            <person name="Sun Y."/>
            <person name="Zhan W."/>
            <person name="Jiang J.F."/>
            <person name="Wang Q."/>
            <person name="Zhang B."/>
            <person name="Ji P."/>
            <person name="Bell-Sakyi L."/>
            <person name="Cui X.M."/>
            <person name="Yuan T.T."/>
            <person name="Jiang B.G."/>
            <person name="Yang W.F."/>
            <person name="Lam T.T."/>
            <person name="Chang Q.C."/>
            <person name="Ding S.J."/>
            <person name="Wang X.J."/>
            <person name="Zhu J.G."/>
            <person name="Ruan X.D."/>
            <person name="Zhao L."/>
            <person name="Wei J.T."/>
            <person name="Ye R.Z."/>
            <person name="Que T.C."/>
            <person name="Du C.H."/>
            <person name="Zhou Y.H."/>
            <person name="Cheng J.X."/>
            <person name="Dai P.F."/>
            <person name="Guo W.B."/>
            <person name="Han X.H."/>
            <person name="Huang E.J."/>
            <person name="Li L.F."/>
            <person name="Wei W."/>
            <person name="Gao Y.C."/>
            <person name="Liu J.Z."/>
            <person name="Shao H.Z."/>
            <person name="Wang X."/>
            <person name="Wang C.C."/>
            <person name="Yang T.C."/>
            <person name="Huo Q.B."/>
            <person name="Li W."/>
            <person name="Chen H.Y."/>
            <person name="Chen S.E."/>
            <person name="Zhou L.G."/>
            <person name="Ni X.B."/>
            <person name="Tian J.H."/>
            <person name="Sheng Y."/>
            <person name="Liu T."/>
            <person name="Pan Y.S."/>
            <person name="Xia L.Y."/>
            <person name="Li J."/>
            <person name="Zhao F."/>
            <person name="Cao W.C."/>
        </authorList>
    </citation>
    <scope>NUCLEOTIDE SEQUENCE</scope>
    <source>
        <strain evidence="3">Rmic-2018</strain>
    </source>
</reference>
<gene>
    <name evidence="3" type="ORF">HPB51_005868</name>
</gene>
<keyword evidence="2" id="KW-0472">Membrane</keyword>
<organism evidence="3 4">
    <name type="scientific">Rhipicephalus microplus</name>
    <name type="common">Cattle tick</name>
    <name type="synonym">Boophilus microplus</name>
    <dbReference type="NCBI Taxonomy" id="6941"/>
    <lineage>
        <taxon>Eukaryota</taxon>
        <taxon>Metazoa</taxon>
        <taxon>Ecdysozoa</taxon>
        <taxon>Arthropoda</taxon>
        <taxon>Chelicerata</taxon>
        <taxon>Arachnida</taxon>
        <taxon>Acari</taxon>
        <taxon>Parasitiformes</taxon>
        <taxon>Ixodida</taxon>
        <taxon>Ixodoidea</taxon>
        <taxon>Ixodidae</taxon>
        <taxon>Rhipicephalinae</taxon>
        <taxon>Rhipicephalus</taxon>
        <taxon>Boophilus</taxon>
    </lineage>
</organism>
<evidence type="ECO:0000256" key="2">
    <source>
        <dbReference type="SAM" id="Phobius"/>
    </source>
</evidence>
<sequence>MVLSYTSTHKLQLSEDILDGAVPLLSDQLLRRLCLGARGTSASLSLLNHRHKEEDDDGLRYGSVHTVSWPILRGGKTPFDSWPIPLSGLRQAVEEPTSPRGGLHQDSEEQPTNQPTICIGRHHGPMQDRYHVHHLWLVQVVAPLMYHHVLASAEPSANVSDAVWLTTSSPQATLGSVIRFTCSAPVSWASSFQWFVDDVLVEADQFSPDRPFRISLHHGEDRALMPEELTYTMLEVRADRPKVGSVTCLVTANGTRGVGQPPLKMSSPYISSDGGRQLHYSYNGTCGRQRKCVDGNSSCYVDFARQVRRCLCTRGYPFYSESRGSCLKHYTGLGSHCVTDLDCRDEPNTVCGSGGLCACAPSYSGEYRLGECVREVGLTETCSSESMCSVEHSHCSANLTCQCYEGRRFDGSKCVPEVRSEGVRFRATFFLLSAMLCLISLAVLVGTAVARVMCHLVPLRHGTQHSRHRRLVVRLL</sequence>
<protein>
    <submittedName>
        <fullName evidence="3">Uncharacterized protein</fullName>
    </submittedName>
</protein>
<keyword evidence="2" id="KW-0812">Transmembrane</keyword>
<reference evidence="3" key="2">
    <citation type="submission" date="2021-09" db="EMBL/GenBank/DDBJ databases">
        <authorList>
            <person name="Jia N."/>
            <person name="Wang J."/>
            <person name="Shi W."/>
            <person name="Du L."/>
            <person name="Sun Y."/>
            <person name="Zhan W."/>
            <person name="Jiang J."/>
            <person name="Wang Q."/>
            <person name="Zhang B."/>
            <person name="Ji P."/>
            <person name="Sakyi L.B."/>
            <person name="Cui X."/>
            <person name="Yuan T."/>
            <person name="Jiang B."/>
            <person name="Yang W."/>
            <person name="Lam T.T.-Y."/>
            <person name="Chang Q."/>
            <person name="Ding S."/>
            <person name="Wang X."/>
            <person name="Zhu J."/>
            <person name="Ruan X."/>
            <person name="Zhao L."/>
            <person name="Wei J."/>
            <person name="Que T."/>
            <person name="Du C."/>
            <person name="Cheng J."/>
            <person name="Dai P."/>
            <person name="Han X."/>
            <person name="Huang E."/>
            <person name="Gao Y."/>
            <person name="Liu J."/>
            <person name="Shao H."/>
            <person name="Ye R."/>
            <person name="Li L."/>
            <person name="Wei W."/>
            <person name="Wang X."/>
            <person name="Wang C."/>
            <person name="Huo Q."/>
            <person name="Li W."/>
            <person name="Guo W."/>
            <person name="Chen H."/>
            <person name="Chen S."/>
            <person name="Zhou L."/>
            <person name="Zhou L."/>
            <person name="Ni X."/>
            <person name="Tian J."/>
            <person name="Zhou Y."/>
            <person name="Sheng Y."/>
            <person name="Liu T."/>
            <person name="Pan Y."/>
            <person name="Xia L."/>
            <person name="Li J."/>
            <person name="Zhao F."/>
            <person name="Cao W."/>
        </authorList>
    </citation>
    <scope>NUCLEOTIDE SEQUENCE</scope>
    <source>
        <strain evidence="3">Rmic-2018</strain>
        <tissue evidence="3">Larvae</tissue>
    </source>
</reference>
<evidence type="ECO:0000256" key="1">
    <source>
        <dbReference type="SAM" id="MobiDB-lite"/>
    </source>
</evidence>
<dbReference type="PANTHER" id="PTHR39069">
    <property type="entry name" value="ECDYSONE-INDUCIBLE GENE E1, ISOFORM A"/>
    <property type="match status" value="1"/>
</dbReference>
<name>A0A9J6D447_RHIMP</name>
<dbReference type="AlphaFoldDB" id="A0A9J6D447"/>
<accession>A0A9J6D447</accession>
<evidence type="ECO:0000313" key="4">
    <source>
        <dbReference type="Proteomes" id="UP000821866"/>
    </source>
</evidence>
<dbReference type="EMBL" id="JABSTU010000011">
    <property type="protein sequence ID" value="KAH8008821.1"/>
    <property type="molecule type" value="Genomic_DNA"/>
</dbReference>
<dbReference type="PANTHER" id="PTHR39069:SF8">
    <property type="entry name" value="FI17111P1"/>
    <property type="match status" value="1"/>
</dbReference>
<keyword evidence="2" id="KW-1133">Transmembrane helix</keyword>
<feature type="region of interest" description="Disordered" evidence="1">
    <location>
        <begin position="93"/>
        <end position="121"/>
    </location>
</feature>
<dbReference type="Proteomes" id="UP000821866">
    <property type="component" value="Chromosome 9"/>
</dbReference>